<gene>
    <name evidence="7" type="ORF">SmaCSM2_20910</name>
</gene>
<dbReference type="Gene3D" id="3.30.70.2150">
    <property type="match status" value="1"/>
</dbReference>
<evidence type="ECO:0000313" key="8">
    <source>
        <dbReference type="Proteomes" id="UP000234414"/>
    </source>
</evidence>
<evidence type="ECO:0000256" key="4">
    <source>
        <dbReference type="SAM" id="SignalP"/>
    </source>
</evidence>
<proteinExistence type="predicted"/>
<protein>
    <submittedName>
        <fullName evidence="7">Cellulose-binding protein</fullName>
    </submittedName>
</protein>
<dbReference type="Pfam" id="PF03067">
    <property type="entry name" value="LPMO_10"/>
    <property type="match status" value="1"/>
</dbReference>
<dbReference type="Gene3D" id="2.70.50.50">
    <property type="entry name" value="chitin-binding protein cbp21"/>
    <property type="match status" value="1"/>
</dbReference>
<feature type="domain" description="N-acetylglucosamine binding protein A" evidence="6">
    <location>
        <begin position="219"/>
        <end position="309"/>
    </location>
</feature>
<sequence>MHLSHRAVLALSVVAGLALSGSAFAHGTMTKPLSRVKQCHEGNPENPTNPACAAAKAIGGAQPFYDWSAIAHGNANGNHRDLVRDGELCSASIPKYRGLDLNRSDWPTTPVRADSRGRYTFEFRAPAPHATREWKFYVTRDGWQPGSPLRWADLQEFCTLGNVPLSEGGVYKLDCPLPKRSGQHIIYNTWQRSDSQEAFYTCMDVRFEGGGGVVPPPQWQDAGAVTANGALDVDSTVTLRVFNANGNDLERVETKLATGQTSPTQWPLALARKVNASAQHARVGVMKNGVITPVASATDNRVYLKPGNRFQLETQVPGPGPIDPVDPPGGDFDFVYPAGLGSYKPGETVVKGTDGKLYACRPFPEGAWCNINADAYRPGTGFAWRDAWIAY</sequence>
<feature type="signal peptide" evidence="4">
    <location>
        <begin position="1"/>
        <end position="25"/>
    </location>
</feature>
<dbReference type="EMBL" id="CP025298">
    <property type="protein sequence ID" value="AUI09498.1"/>
    <property type="molecule type" value="Genomic_DNA"/>
</dbReference>
<evidence type="ECO:0000256" key="2">
    <source>
        <dbReference type="ARBA" id="ARBA00022669"/>
    </source>
</evidence>
<feature type="chain" id="PRO_5041955931" evidence="4">
    <location>
        <begin position="26"/>
        <end position="391"/>
    </location>
</feature>
<dbReference type="InterPro" id="IPR051024">
    <property type="entry name" value="GlcNAc_Chitin_IntDeg"/>
</dbReference>
<keyword evidence="3 4" id="KW-0732">Signal</keyword>
<dbReference type="InterPro" id="IPR004302">
    <property type="entry name" value="Cellulose/chitin-bd_N"/>
</dbReference>
<organism evidence="7 8">
    <name type="scientific">Stenotrophomonas maltophilia</name>
    <name type="common">Pseudomonas maltophilia</name>
    <name type="synonym">Xanthomonas maltophilia</name>
    <dbReference type="NCBI Taxonomy" id="40324"/>
    <lineage>
        <taxon>Bacteria</taxon>
        <taxon>Pseudomonadati</taxon>
        <taxon>Pseudomonadota</taxon>
        <taxon>Gammaproteobacteria</taxon>
        <taxon>Lysobacterales</taxon>
        <taxon>Lysobacteraceae</taxon>
        <taxon>Stenotrophomonas</taxon>
        <taxon>Stenotrophomonas maltophilia group</taxon>
    </lineage>
</organism>
<dbReference type="InterPro" id="IPR014756">
    <property type="entry name" value="Ig_E-set"/>
</dbReference>
<dbReference type="InterPro" id="IPR041029">
    <property type="entry name" value="GbpA_2"/>
</dbReference>
<dbReference type="AlphaFoldDB" id="A0AAD0BZ29"/>
<evidence type="ECO:0000256" key="1">
    <source>
        <dbReference type="ARBA" id="ARBA00022525"/>
    </source>
</evidence>
<evidence type="ECO:0000259" key="5">
    <source>
        <dbReference type="Pfam" id="PF03067"/>
    </source>
</evidence>
<dbReference type="PANTHER" id="PTHR34823">
    <property type="entry name" value="GLCNAC-BINDING PROTEIN A"/>
    <property type="match status" value="1"/>
</dbReference>
<evidence type="ECO:0000256" key="3">
    <source>
        <dbReference type="ARBA" id="ARBA00022729"/>
    </source>
</evidence>
<dbReference type="GO" id="GO:0008061">
    <property type="term" value="F:chitin binding"/>
    <property type="evidence" value="ECO:0007669"/>
    <property type="project" value="UniProtKB-KW"/>
</dbReference>
<dbReference type="Proteomes" id="UP000234414">
    <property type="component" value="Chromosome"/>
</dbReference>
<name>A0AAD0BZ29_STEMA</name>
<dbReference type="RefSeq" id="WP_014038895.1">
    <property type="nucleotide sequence ID" value="NZ_CP025298.1"/>
</dbReference>
<keyword evidence="1" id="KW-0964">Secreted</keyword>
<dbReference type="SUPFAM" id="SSF81296">
    <property type="entry name" value="E set domains"/>
    <property type="match status" value="1"/>
</dbReference>
<evidence type="ECO:0000313" key="7">
    <source>
        <dbReference type="EMBL" id="AUI09498.1"/>
    </source>
</evidence>
<accession>A0AAD0BZ29</accession>
<evidence type="ECO:0000259" key="6">
    <source>
        <dbReference type="Pfam" id="PF18416"/>
    </source>
</evidence>
<feature type="domain" description="Chitin-binding type-4" evidence="5">
    <location>
        <begin position="26"/>
        <end position="205"/>
    </location>
</feature>
<keyword evidence="2" id="KW-0147">Chitin-binding</keyword>
<dbReference type="Pfam" id="PF18416">
    <property type="entry name" value="GbpA_2"/>
    <property type="match status" value="1"/>
</dbReference>
<dbReference type="PANTHER" id="PTHR34823:SF1">
    <property type="entry name" value="CHITIN-BINDING TYPE-4 DOMAIN-CONTAINING PROTEIN"/>
    <property type="match status" value="1"/>
</dbReference>
<dbReference type="CDD" id="cd21177">
    <property type="entry name" value="LPMO_AA10"/>
    <property type="match status" value="1"/>
</dbReference>
<reference evidence="7 8" key="1">
    <citation type="submission" date="2017-12" db="EMBL/GenBank/DDBJ databases">
        <title>Complete Genome Sequence of Stenotrophomonas maltophilia CSM2.</title>
        <authorList>
            <person name="Castro-Jaimes S."/>
            <person name="Lopez-Leal G."/>
            <person name="Barberena Jonas C."/>
            <person name="Bustos P."/>
            <person name="Perez-Oseguera A."/>
            <person name="Cevallos M.A."/>
        </authorList>
    </citation>
    <scope>NUCLEOTIDE SEQUENCE [LARGE SCALE GENOMIC DNA]</scope>
    <source>
        <strain evidence="7 8">CSM2</strain>
    </source>
</reference>